<dbReference type="PROSITE" id="PS00107">
    <property type="entry name" value="PROTEIN_KINASE_ATP"/>
    <property type="match status" value="1"/>
</dbReference>
<keyword evidence="15" id="KW-0966">Cell projection</keyword>
<evidence type="ECO:0000256" key="3">
    <source>
        <dbReference type="ARBA" id="ARBA00004544"/>
    </source>
</evidence>
<evidence type="ECO:0000256" key="9">
    <source>
        <dbReference type="ARBA" id="ARBA00022553"/>
    </source>
</evidence>
<evidence type="ECO:0000256" key="18">
    <source>
        <dbReference type="ARBA" id="ARBA00054424"/>
    </source>
</evidence>
<evidence type="ECO:0000256" key="23">
    <source>
        <dbReference type="SAM" id="MobiDB-lite"/>
    </source>
</evidence>
<dbReference type="Gene3D" id="1.10.510.10">
    <property type="entry name" value="Transferase(Phosphotransferase) domain 1"/>
    <property type="match status" value="1"/>
</dbReference>
<feature type="domain" description="Protein kinase" evidence="24">
    <location>
        <begin position="21"/>
        <end position="272"/>
    </location>
</feature>
<dbReference type="Pfam" id="PF02149">
    <property type="entry name" value="KA1"/>
    <property type="match status" value="1"/>
</dbReference>
<protein>
    <recommendedName>
        <fullName evidence="20">MAP/microtubule affinity-regulating kinase 3</fullName>
        <ecNumber evidence="5">2.7.11.1</ecNumber>
    </recommendedName>
    <alternativeName>
        <fullName evidence="21">Serine/threonine-protein kinase par-1</fullName>
    </alternativeName>
</protein>
<dbReference type="PROSITE" id="PS50032">
    <property type="entry name" value="KA1"/>
    <property type="match status" value="1"/>
</dbReference>
<dbReference type="FunFam" id="1.10.8.10:FF:000005">
    <property type="entry name" value="Non-specific serine/threonine protein kinase"/>
    <property type="match status" value="1"/>
</dbReference>
<feature type="region of interest" description="Disordered" evidence="23">
    <location>
        <begin position="675"/>
        <end position="700"/>
    </location>
</feature>
<organism evidence="27 28">
    <name type="scientific">Petrolisthes cinctipes</name>
    <name type="common">Flat porcelain crab</name>
    <dbReference type="NCBI Taxonomy" id="88211"/>
    <lineage>
        <taxon>Eukaryota</taxon>
        <taxon>Metazoa</taxon>
        <taxon>Ecdysozoa</taxon>
        <taxon>Arthropoda</taxon>
        <taxon>Crustacea</taxon>
        <taxon>Multicrustacea</taxon>
        <taxon>Malacostraca</taxon>
        <taxon>Eumalacostraca</taxon>
        <taxon>Eucarida</taxon>
        <taxon>Decapoda</taxon>
        <taxon>Pleocyemata</taxon>
        <taxon>Anomura</taxon>
        <taxon>Galatheoidea</taxon>
        <taxon>Porcellanidae</taxon>
        <taxon>Petrolisthes</taxon>
    </lineage>
</organism>
<reference evidence="27" key="1">
    <citation type="submission" date="2023-10" db="EMBL/GenBank/DDBJ databases">
        <title>Genome assemblies of two species of porcelain crab, Petrolisthes cinctipes and Petrolisthes manimaculis (Anomura: Porcellanidae).</title>
        <authorList>
            <person name="Angst P."/>
        </authorList>
    </citation>
    <scope>NUCLEOTIDE SEQUENCE</scope>
    <source>
        <strain evidence="27">PB745_01</strain>
        <tissue evidence="27">Gill</tissue>
    </source>
</reference>
<dbReference type="SMART" id="SM00165">
    <property type="entry name" value="UBA"/>
    <property type="match status" value="1"/>
</dbReference>
<accession>A0AAE1F459</accession>
<dbReference type="SUPFAM" id="SSF56112">
    <property type="entry name" value="Protein kinase-like (PK-like)"/>
    <property type="match status" value="1"/>
</dbReference>
<evidence type="ECO:0000259" key="24">
    <source>
        <dbReference type="PROSITE" id="PS50011"/>
    </source>
</evidence>
<comment type="function">
    <text evidence="18">Serine/threonine-protein kinase. Involved in the specific phosphorylation of microtubule-associated proteins for MAP2 and MAP4. Phosphorylates the microtubule-associated protein MAPT/TAU. Phosphorylates CDC25C on 'Ser-216'. Regulates localization and activity of some histone deacetylases by mediating phosphorylation of HDAC7, promoting subsequent interaction between HDAC7 and 14-3-3 and export from the nucleus. Regulates localization and activity of MITF by mediating its phosphorylation, promoting subsequent interaction between MITF and 14-3-3 and retention in the cytosol. Negatively regulates the Hippo signaling pathway and antagonizes the phosphorylation of LATS1. Cooperates with DLG5 to inhibit the kinase activity of STK3/MST2 toward LATS1. Phosphorylates PKP2 and KSR1.</text>
</comment>
<feature type="compositionally biased region" description="Polar residues" evidence="23">
    <location>
        <begin position="404"/>
        <end position="419"/>
    </location>
</feature>
<evidence type="ECO:0000256" key="10">
    <source>
        <dbReference type="ARBA" id="ARBA00022679"/>
    </source>
</evidence>
<evidence type="ECO:0000256" key="7">
    <source>
        <dbReference type="ARBA" id="ARBA00022490"/>
    </source>
</evidence>
<feature type="compositionally biased region" description="Low complexity" evidence="23">
    <location>
        <begin position="446"/>
        <end position="455"/>
    </location>
</feature>
<dbReference type="GO" id="GO:0050321">
    <property type="term" value="F:tau-protein kinase activity"/>
    <property type="evidence" value="ECO:0007669"/>
    <property type="project" value="TreeGrafter"/>
</dbReference>
<proteinExistence type="inferred from homology"/>
<comment type="catalytic activity">
    <reaction evidence="17">
        <text>L-seryl-[protein] + ATP = O-phospho-L-seryl-[protein] + ADP + H(+)</text>
        <dbReference type="Rhea" id="RHEA:17989"/>
        <dbReference type="Rhea" id="RHEA-COMP:9863"/>
        <dbReference type="Rhea" id="RHEA-COMP:11604"/>
        <dbReference type="ChEBI" id="CHEBI:15378"/>
        <dbReference type="ChEBI" id="CHEBI:29999"/>
        <dbReference type="ChEBI" id="CHEBI:30616"/>
        <dbReference type="ChEBI" id="CHEBI:83421"/>
        <dbReference type="ChEBI" id="CHEBI:456216"/>
        <dbReference type="EC" id="2.7.11.1"/>
    </reaction>
</comment>
<dbReference type="PROSITE" id="PS50030">
    <property type="entry name" value="UBA"/>
    <property type="match status" value="1"/>
</dbReference>
<dbReference type="EC" id="2.7.11.1" evidence="5"/>
<feature type="compositionally biased region" description="Low complexity" evidence="23">
    <location>
        <begin position="592"/>
        <end position="608"/>
    </location>
</feature>
<feature type="compositionally biased region" description="Polar residues" evidence="23">
    <location>
        <begin position="629"/>
        <end position="645"/>
    </location>
</feature>
<feature type="compositionally biased region" description="Polar residues" evidence="23">
    <location>
        <begin position="381"/>
        <end position="395"/>
    </location>
</feature>
<evidence type="ECO:0000256" key="14">
    <source>
        <dbReference type="ARBA" id="ARBA00023136"/>
    </source>
</evidence>
<dbReference type="InterPro" id="IPR017441">
    <property type="entry name" value="Protein_kinase_ATP_BS"/>
</dbReference>
<dbReference type="InterPro" id="IPR001772">
    <property type="entry name" value="KA1_dom"/>
</dbReference>
<evidence type="ECO:0000256" key="12">
    <source>
        <dbReference type="ARBA" id="ARBA00022777"/>
    </source>
</evidence>
<dbReference type="FunFam" id="3.30.310.80:FF:000001">
    <property type="entry name" value="Non-specific serine/threonine protein kinase"/>
    <property type="match status" value="1"/>
</dbReference>
<dbReference type="CDD" id="cd14337">
    <property type="entry name" value="UBA_MARK_Par1"/>
    <property type="match status" value="1"/>
</dbReference>
<dbReference type="GO" id="GO:0005524">
    <property type="term" value="F:ATP binding"/>
    <property type="evidence" value="ECO:0007669"/>
    <property type="project" value="UniProtKB-UniRule"/>
</dbReference>
<dbReference type="InterPro" id="IPR015940">
    <property type="entry name" value="UBA"/>
</dbReference>
<keyword evidence="6" id="KW-1003">Cell membrane</keyword>
<feature type="region of interest" description="Disordered" evidence="23">
    <location>
        <begin position="546"/>
        <end position="651"/>
    </location>
</feature>
<feature type="compositionally biased region" description="Polar residues" evidence="23">
    <location>
        <begin position="516"/>
        <end position="530"/>
    </location>
</feature>
<dbReference type="FunFam" id="3.30.200.20:FF:000003">
    <property type="entry name" value="Non-specific serine/threonine protein kinase"/>
    <property type="match status" value="1"/>
</dbReference>
<comment type="caution">
    <text evidence="27">The sequence shown here is derived from an EMBL/GenBank/DDBJ whole genome shotgun (WGS) entry which is preliminary data.</text>
</comment>
<sequence length="800" mass="87197">MVVSEVGESWMGTGWEEIGKYRLLKTIGKGNFAKVKLAKHVPTGKEVAIKIIDKTQLNPGSLQKLFREVRIMKILDHPNIVKLFQVIETEKTLYLVMEYASGGEVFDYLVFHGRMKEKEARAKFRQIVSAVQYCHQKKIIHRDLKAENLLLDSEMVIKIADFGFSNEFTPGNKLDTFCGSPPYAAPELFQGKKYDGPEVDVWSLGVILYTLVSGSLPFDGSNLKELRERVLRGKYRIPFYMSTDCENLLKKFLVLNPARRASLETIMKDRWMNIGYEDDELKPYLEPTMDYDDLKRIEILNEMGYSRTEIEDSLKSQKYDDVYATYLLLGRRSSDLESDGSRSGSSLSLRNTSLTPRGQDSGGAGQSPSHSHRGVHRSVSATNSKPSSRRASSGGETIRGGGTTPVSANAQNHAATNSFRRQHTVDPATMRENTARLAQGGAPTTSSSSSSGSRSAVLKNQNITALDSASGPGKTGGAGAATSPGVGKSRSQKSNTMTSRISSSGRRSTITYDPSKASSTEKTNITNVPDSASGVAAVPLLPGAPSSSVVGAPVDSLSHGHPSAATNSRPAKGHFKSASISAGTGAGPGRVDLSPLDHPLDPLRSSSSNKTPVSPVSTNRNPFPRNHTSRSTFHSGQNRRNNNTYGGVGGGPFATQDTSVLSSASRTSFFSKLSSKFSKRPLETPPRQAASPSVNNDEQVKPRSLRFTWSMKTTSSRDPNDIMAEIRKVLDANNCDYEQREKFLLLCVHGDPNTDSLVQWEIEVCKLPRLSLNGVRFKRISGTSIGFKNIASKIANELKL</sequence>
<dbReference type="Gene3D" id="3.30.200.20">
    <property type="entry name" value="Phosphorylase Kinase, domain 1"/>
    <property type="match status" value="1"/>
</dbReference>
<dbReference type="InterPro" id="IPR028375">
    <property type="entry name" value="KA1/Ssp2_C"/>
</dbReference>
<keyword evidence="12" id="KW-0418">Kinase</keyword>
<dbReference type="Gene3D" id="3.30.310.80">
    <property type="entry name" value="Kinase associated domain 1, KA1"/>
    <property type="match status" value="1"/>
</dbReference>
<dbReference type="GO" id="GO:0042995">
    <property type="term" value="C:cell projection"/>
    <property type="evidence" value="ECO:0007669"/>
    <property type="project" value="UniProtKB-SubCell"/>
</dbReference>
<evidence type="ECO:0000256" key="5">
    <source>
        <dbReference type="ARBA" id="ARBA00012513"/>
    </source>
</evidence>
<comment type="similarity">
    <text evidence="4">Belongs to the protein kinase superfamily. CAMK Ser/Thr protein kinase family. SNF1 subfamily.</text>
</comment>
<evidence type="ECO:0000256" key="22">
    <source>
        <dbReference type="PROSITE-ProRule" id="PRU10141"/>
    </source>
</evidence>
<keyword evidence="11 22" id="KW-0547">Nucleotide-binding</keyword>
<dbReference type="InterPro" id="IPR049508">
    <property type="entry name" value="MARK1-4_cat"/>
</dbReference>
<evidence type="ECO:0000313" key="27">
    <source>
        <dbReference type="EMBL" id="KAK3866298.1"/>
    </source>
</evidence>
<comment type="subunit">
    <text evidence="19">Interacts with MAPT/TAU. Interacts with DLG5 (via coiled-coil domain). Interacts with STK3/MST2 and STK4/MST1 in the presence of DLG5. Interacts with YWHAB, YWHAG, YWHAQ and YWHAZ. Interacts with PKP2 (via N-terminus). Interacts with CDC25C. Interacts with KSR1.</text>
</comment>
<dbReference type="GO" id="GO:0005938">
    <property type="term" value="C:cell cortex"/>
    <property type="evidence" value="ECO:0007669"/>
    <property type="project" value="UniProtKB-SubCell"/>
</dbReference>
<feature type="compositionally biased region" description="Low complexity" evidence="23">
    <location>
        <begin position="341"/>
        <end position="350"/>
    </location>
</feature>
<feature type="region of interest" description="Disordered" evidence="23">
    <location>
        <begin position="334"/>
        <end position="425"/>
    </location>
</feature>
<dbReference type="PROSITE" id="PS00108">
    <property type="entry name" value="PROTEIN_KINASE_ST"/>
    <property type="match status" value="1"/>
</dbReference>
<comment type="catalytic activity">
    <reaction evidence="16">
        <text>L-threonyl-[protein] + ATP = O-phospho-L-threonyl-[protein] + ADP + H(+)</text>
        <dbReference type="Rhea" id="RHEA:46608"/>
        <dbReference type="Rhea" id="RHEA-COMP:11060"/>
        <dbReference type="Rhea" id="RHEA-COMP:11605"/>
        <dbReference type="ChEBI" id="CHEBI:15378"/>
        <dbReference type="ChEBI" id="CHEBI:30013"/>
        <dbReference type="ChEBI" id="CHEBI:30616"/>
        <dbReference type="ChEBI" id="CHEBI:61977"/>
        <dbReference type="ChEBI" id="CHEBI:456216"/>
        <dbReference type="EC" id="2.7.11.1"/>
    </reaction>
</comment>
<dbReference type="Pfam" id="PF00069">
    <property type="entry name" value="Pkinase"/>
    <property type="match status" value="1"/>
</dbReference>
<keyword evidence="28" id="KW-1185">Reference proteome</keyword>
<dbReference type="PANTHER" id="PTHR24346">
    <property type="entry name" value="MAP/MICROTUBULE AFFINITY-REGULATING KINASE"/>
    <property type="match status" value="1"/>
</dbReference>
<evidence type="ECO:0000256" key="11">
    <source>
        <dbReference type="ARBA" id="ARBA00022741"/>
    </source>
</evidence>
<feature type="binding site" evidence="22">
    <location>
        <position position="50"/>
    </location>
    <ligand>
        <name>ATP</name>
        <dbReference type="ChEBI" id="CHEBI:30616"/>
    </ligand>
</feature>
<feature type="domain" description="KA1" evidence="26">
    <location>
        <begin position="751"/>
        <end position="800"/>
    </location>
</feature>
<dbReference type="SUPFAM" id="SSF103243">
    <property type="entry name" value="KA1-like"/>
    <property type="match status" value="1"/>
</dbReference>
<evidence type="ECO:0000313" key="28">
    <source>
        <dbReference type="Proteomes" id="UP001286313"/>
    </source>
</evidence>
<feature type="compositionally biased region" description="Polar residues" evidence="23">
    <location>
        <begin position="609"/>
        <end position="621"/>
    </location>
</feature>
<feature type="compositionally biased region" description="Low complexity" evidence="23">
    <location>
        <begin position="498"/>
        <end position="511"/>
    </location>
</feature>
<keyword evidence="8" id="KW-0723">Serine/threonine-protein kinase</keyword>
<keyword evidence="9" id="KW-0597">Phosphoprotein</keyword>
<dbReference type="CDD" id="cd14072">
    <property type="entry name" value="STKc_MARK"/>
    <property type="match status" value="1"/>
</dbReference>
<gene>
    <name evidence="27" type="ORF">Pcinc_028159</name>
</gene>
<evidence type="ECO:0000256" key="21">
    <source>
        <dbReference type="ARBA" id="ARBA00074935"/>
    </source>
</evidence>
<evidence type="ECO:0000259" key="26">
    <source>
        <dbReference type="PROSITE" id="PS50032"/>
    </source>
</evidence>
<dbReference type="GO" id="GO:0035556">
    <property type="term" value="P:intracellular signal transduction"/>
    <property type="evidence" value="ECO:0007669"/>
    <property type="project" value="TreeGrafter"/>
</dbReference>
<dbReference type="PANTHER" id="PTHR24346:SF82">
    <property type="entry name" value="KP78A-RELATED"/>
    <property type="match status" value="1"/>
</dbReference>
<evidence type="ECO:0000256" key="17">
    <source>
        <dbReference type="ARBA" id="ARBA00048679"/>
    </source>
</evidence>
<dbReference type="InterPro" id="IPR008271">
    <property type="entry name" value="Ser/Thr_kinase_AS"/>
</dbReference>
<dbReference type="CDD" id="cd12196">
    <property type="entry name" value="MARK1-3_C"/>
    <property type="match status" value="1"/>
</dbReference>
<dbReference type="EMBL" id="JAWQEG010003424">
    <property type="protein sequence ID" value="KAK3866298.1"/>
    <property type="molecule type" value="Genomic_DNA"/>
</dbReference>
<evidence type="ECO:0000256" key="16">
    <source>
        <dbReference type="ARBA" id="ARBA00047899"/>
    </source>
</evidence>
<evidence type="ECO:0000256" key="19">
    <source>
        <dbReference type="ARBA" id="ARBA00063680"/>
    </source>
</evidence>
<evidence type="ECO:0000259" key="25">
    <source>
        <dbReference type="PROSITE" id="PS50030"/>
    </source>
</evidence>
<comment type="subcellular location">
    <subcellularLocation>
        <location evidence="1">Cell membrane</location>
    </subcellularLocation>
    <subcellularLocation>
        <location evidence="2">Cell projection</location>
    </subcellularLocation>
    <subcellularLocation>
        <location evidence="3">Cytoplasm</location>
        <location evidence="3">Cell cortex</location>
    </subcellularLocation>
</comment>
<keyword evidence="13 22" id="KW-0067">ATP-binding</keyword>
<keyword evidence="14" id="KW-0472">Membrane</keyword>
<dbReference type="Gene3D" id="1.10.8.10">
    <property type="entry name" value="DNA helicase RuvA subunit, C-terminal domain"/>
    <property type="match status" value="1"/>
</dbReference>
<feature type="region of interest" description="Disordered" evidence="23">
    <location>
        <begin position="466"/>
        <end position="530"/>
    </location>
</feature>
<feature type="domain" description="UBA" evidence="25">
    <location>
        <begin position="290"/>
        <end position="330"/>
    </location>
</feature>
<dbReference type="GO" id="GO:0005886">
    <property type="term" value="C:plasma membrane"/>
    <property type="evidence" value="ECO:0007669"/>
    <property type="project" value="UniProtKB-SubCell"/>
</dbReference>
<evidence type="ECO:0000256" key="15">
    <source>
        <dbReference type="ARBA" id="ARBA00023273"/>
    </source>
</evidence>
<evidence type="ECO:0000256" key="13">
    <source>
        <dbReference type="ARBA" id="ARBA00022840"/>
    </source>
</evidence>
<evidence type="ECO:0000256" key="4">
    <source>
        <dbReference type="ARBA" id="ARBA00006234"/>
    </source>
</evidence>
<dbReference type="FunFam" id="1.10.510.10:FF:001032">
    <property type="entry name" value="KP78b, isoform A"/>
    <property type="match status" value="1"/>
</dbReference>
<evidence type="ECO:0000256" key="20">
    <source>
        <dbReference type="ARBA" id="ARBA00071529"/>
    </source>
</evidence>
<dbReference type="GO" id="GO:0000226">
    <property type="term" value="P:microtubule cytoskeleton organization"/>
    <property type="evidence" value="ECO:0007669"/>
    <property type="project" value="TreeGrafter"/>
</dbReference>
<keyword evidence="7" id="KW-0963">Cytoplasm</keyword>
<evidence type="ECO:0000256" key="1">
    <source>
        <dbReference type="ARBA" id="ARBA00004236"/>
    </source>
</evidence>
<evidence type="ECO:0000256" key="8">
    <source>
        <dbReference type="ARBA" id="ARBA00022527"/>
    </source>
</evidence>
<dbReference type="InterPro" id="IPR000719">
    <property type="entry name" value="Prot_kinase_dom"/>
</dbReference>
<keyword evidence="10" id="KW-0808">Transferase</keyword>
<dbReference type="PROSITE" id="PS50011">
    <property type="entry name" value="PROTEIN_KINASE_DOM"/>
    <property type="match status" value="1"/>
</dbReference>
<dbReference type="SMART" id="SM00220">
    <property type="entry name" value="S_TKc"/>
    <property type="match status" value="1"/>
</dbReference>
<feature type="region of interest" description="Disordered" evidence="23">
    <location>
        <begin position="437"/>
        <end position="456"/>
    </location>
</feature>
<dbReference type="Proteomes" id="UP001286313">
    <property type="component" value="Unassembled WGS sequence"/>
</dbReference>
<evidence type="ECO:0000256" key="6">
    <source>
        <dbReference type="ARBA" id="ARBA00022475"/>
    </source>
</evidence>
<dbReference type="AlphaFoldDB" id="A0AAE1F459"/>
<name>A0AAE1F459_PETCI</name>
<dbReference type="InterPro" id="IPR011009">
    <property type="entry name" value="Kinase-like_dom_sf"/>
</dbReference>
<evidence type="ECO:0000256" key="2">
    <source>
        <dbReference type="ARBA" id="ARBA00004316"/>
    </source>
</evidence>